<dbReference type="PANTHER" id="PTHR46832">
    <property type="entry name" value="5'-METHYLTHIOADENOSINE/S-ADENOSYLHOMOCYSTEINE NUCLEOSIDASE"/>
    <property type="match status" value="1"/>
</dbReference>
<dbReference type="AlphaFoldDB" id="A0A402BJ16"/>
<reference evidence="3" key="1">
    <citation type="submission" date="2018-12" db="EMBL/GenBank/DDBJ databases">
        <title>Tengunoibacter tsumagoiensis gen. nov., sp. nov., Dictyobacter kobayashii sp. nov., D. alpinus sp. nov., and D. joshuensis sp. nov. and description of Dictyobacteraceae fam. nov. within the order Ktedonobacterales isolated from Tengu-no-mugimeshi.</title>
        <authorList>
            <person name="Wang C.M."/>
            <person name="Zheng Y."/>
            <person name="Sakai Y."/>
            <person name="Toyoda A."/>
            <person name="Minakuchi Y."/>
            <person name="Abe K."/>
            <person name="Yokota A."/>
            <person name="Yabe S."/>
        </authorList>
    </citation>
    <scope>NUCLEOTIDE SEQUENCE [LARGE SCALE GENOMIC DNA]</scope>
    <source>
        <strain evidence="3">Uno16</strain>
    </source>
</reference>
<dbReference type="PANTHER" id="PTHR46832:SF1">
    <property type="entry name" value="5'-METHYLTHIOADENOSINE_S-ADENOSYLHOMOCYSTEINE NUCLEOSIDASE"/>
    <property type="match status" value="1"/>
</dbReference>
<gene>
    <name evidence="2" type="ORF">KDA_68850</name>
</gene>
<dbReference type="GO" id="GO:0009116">
    <property type="term" value="P:nucleoside metabolic process"/>
    <property type="evidence" value="ECO:0007669"/>
    <property type="project" value="InterPro"/>
</dbReference>
<dbReference type="GO" id="GO:0019284">
    <property type="term" value="P:L-methionine salvage from S-adenosylmethionine"/>
    <property type="evidence" value="ECO:0007669"/>
    <property type="project" value="TreeGrafter"/>
</dbReference>
<sequence>MEPAQILTHLARILSLRRQEQPNQPYHLLLTSTLSLTPQVQRQISSSERWNDFRHYMHQFGRMDRMLTLKILEQSNQHTSGYQSLARLILQGYFSTILTTNIDSHLEQALIQEGLSTHNLQLLIPDRDKDDYIVQELERRDKGIQIVKLHGSLHDQAVPESFPDFFEIRQTLRESIARYLQQDIIIVGSLEQDMDILRALSMYTRQNSTYYVLDHPPAGDDQLVALLEARGKNPDTYTIAGEAITFDSFFNTLEDLLANQDANPRTETVSTTYKIKRPAPIKASSEDRLKADILLVTVTETETLAVLVAVKEQVGTVYQRKFRNNQTYYDLGLINGAQVFLVRSTMGSGGPDGSTLTINEAIGALQPSAVIMVGIAFGLQERKQQIGDILVSQKLRGYEMQRYGTSKDGLQTPVIIPRGDLVPASPMLLDRVESGKLDWPGAPVHSGVILSGEKLVDNKSLRDQLLQLEPEAIGGEMEGEGLYAVAYRNRIHWLLVKAICDWADGNKARGKDKKQKLAAKNAADFILHILQKTRLI</sequence>
<dbReference type="GO" id="GO:0008930">
    <property type="term" value="F:methylthioadenosine nucleosidase activity"/>
    <property type="evidence" value="ECO:0007669"/>
    <property type="project" value="TreeGrafter"/>
</dbReference>
<dbReference type="OrthoDB" id="5519916at2"/>
<evidence type="ECO:0000313" key="2">
    <source>
        <dbReference type="EMBL" id="GCE31401.1"/>
    </source>
</evidence>
<proteinExistence type="predicted"/>
<name>A0A402BJ16_9CHLR</name>
<dbReference type="RefSeq" id="WP_126631376.1">
    <property type="nucleotide sequence ID" value="NZ_BIFT01000002.1"/>
</dbReference>
<evidence type="ECO:0000313" key="3">
    <source>
        <dbReference type="Proteomes" id="UP000287171"/>
    </source>
</evidence>
<dbReference type="Proteomes" id="UP000287171">
    <property type="component" value="Unassembled WGS sequence"/>
</dbReference>
<dbReference type="CDD" id="cd09008">
    <property type="entry name" value="MTAN"/>
    <property type="match status" value="1"/>
</dbReference>
<accession>A0A402BJ16</accession>
<dbReference type="EMBL" id="BIFT01000002">
    <property type="protein sequence ID" value="GCE31401.1"/>
    <property type="molecule type" value="Genomic_DNA"/>
</dbReference>
<dbReference type="Pfam" id="PF01048">
    <property type="entry name" value="PNP_UDP_1"/>
    <property type="match status" value="1"/>
</dbReference>
<dbReference type="SUPFAM" id="SSF52467">
    <property type="entry name" value="DHS-like NAD/FAD-binding domain"/>
    <property type="match status" value="1"/>
</dbReference>
<dbReference type="InterPro" id="IPR000845">
    <property type="entry name" value="Nucleoside_phosphorylase_d"/>
</dbReference>
<dbReference type="Gene3D" id="3.40.50.1580">
    <property type="entry name" value="Nucleoside phosphorylase domain"/>
    <property type="match status" value="1"/>
</dbReference>
<organism evidence="2 3">
    <name type="scientific">Dictyobacter alpinus</name>
    <dbReference type="NCBI Taxonomy" id="2014873"/>
    <lineage>
        <taxon>Bacteria</taxon>
        <taxon>Bacillati</taxon>
        <taxon>Chloroflexota</taxon>
        <taxon>Ktedonobacteria</taxon>
        <taxon>Ktedonobacterales</taxon>
        <taxon>Dictyobacteraceae</taxon>
        <taxon>Dictyobacter</taxon>
    </lineage>
</organism>
<dbReference type="GO" id="GO:0005829">
    <property type="term" value="C:cytosol"/>
    <property type="evidence" value="ECO:0007669"/>
    <property type="project" value="TreeGrafter"/>
</dbReference>
<dbReference type="InterPro" id="IPR035994">
    <property type="entry name" value="Nucleoside_phosphorylase_sf"/>
</dbReference>
<dbReference type="GO" id="GO:0008782">
    <property type="term" value="F:adenosylhomocysteine nucleosidase activity"/>
    <property type="evidence" value="ECO:0007669"/>
    <property type="project" value="TreeGrafter"/>
</dbReference>
<evidence type="ECO:0000259" key="1">
    <source>
        <dbReference type="Pfam" id="PF01048"/>
    </source>
</evidence>
<dbReference type="SUPFAM" id="SSF53167">
    <property type="entry name" value="Purine and uridine phosphorylases"/>
    <property type="match status" value="1"/>
</dbReference>
<feature type="domain" description="Nucleoside phosphorylase" evidence="1">
    <location>
        <begin position="305"/>
        <end position="530"/>
    </location>
</feature>
<protein>
    <recommendedName>
        <fullName evidence="1">Nucleoside phosphorylase domain-containing protein</fullName>
    </recommendedName>
</protein>
<keyword evidence="3" id="KW-1185">Reference proteome</keyword>
<dbReference type="Pfam" id="PF13289">
    <property type="entry name" value="SIR2_2"/>
    <property type="match status" value="1"/>
</dbReference>
<dbReference type="InterPro" id="IPR029035">
    <property type="entry name" value="DHS-like_NAD/FAD-binding_dom"/>
</dbReference>
<comment type="caution">
    <text evidence="2">The sequence shown here is derived from an EMBL/GenBank/DDBJ whole genome shotgun (WGS) entry which is preliminary data.</text>
</comment>